<comment type="caution">
    <text evidence="6">The sequence shown here is derived from an EMBL/GenBank/DDBJ whole genome shotgun (WGS) entry which is preliminary data.</text>
</comment>
<dbReference type="RefSeq" id="WP_014295250.1">
    <property type="nucleotide sequence ID" value="NZ_KI929129.1"/>
</dbReference>
<name>A0A0E2PZZ7_STRTR</name>
<proteinExistence type="predicted"/>
<dbReference type="GeneID" id="93937373"/>
<keyword evidence="4 5" id="KW-0472">Membrane</keyword>
<dbReference type="InterPro" id="IPR003825">
    <property type="entry name" value="Colicin-V_CvpA"/>
</dbReference>
<dbReference type="PATRIC" id="fig|1433289.7.peg.2420"/>
<organism evidence="6 7">
    <name type="scientific">Streptococcus thermophilus M17PTZA496</name>
    <dbReference type="NCBI Taxonomy" id="1433289"/>
    <lineage>
        <taxon>Bacteria</taxon>
        <taxon>Bacillati</taxon>
        <taxon>Bacillota</taxon>
        <taxon>Bacilli</taxon>
        <taxon>Lactobacillales</taxon>
        <taxon>Streptococcaceae</taxon>
        <taxon>Streptococcus</taxon>
    </lineage>
</organism>
<dbReference type="AlphaFoldDB" id="A0A0E2PZZ7"/>
<keyword evidence="2 5" id="KW-0812">Transmembrane</keyword>
<feature type="transmembrane region" description="Helical" evidence="5">
    <location>
        <begin position="119"/>
        <end position="143"/>
    </location>
</feature>
<dbReference type="PANTHER" id="PTHR37306">
    <property type="entry name" value="COLICIN V PRODUCTION PROTEIN"/>
    <property type="match status" value="1"/>
</dbReference>
<evidence type="ECO:0000313" key="7">
    <source>
        <dbReference type="Proteomes" id="UP000024559"/>
    </source>
</evidence>
<dbReference type="PANTHER" id="PTHR37306:SF1">
    <property type="entry name" value="COLICIN V PRODUCTION PROTEIN"/>
    <property type="match status" value="1"/>
</dbReference>
<dbReference type="Proteomes" id="UP000024559">
    <property type="component" value="Unassembled WGS sequence"/>
</dbReference>
<sequence>MLSILLVLILIWHFYIGYSRGIILQTYYFIASIVSFVIASQFYQTLAEKITLWIPYSNASQGATVNFFTDVNIFDLDQVYYAGVAFTAIYVVVYLLFRFIGILVHLAPINYFDNVKMNCVSGVLAILVTLIFFNLVFTILATVPMTTVQNILSGSFLVRVIVDDLPPLSNIIKALWVTAILG</sequence>
<evidence type="ECO:0000256" key="1">
    <source>
        <dbReference type="ARBA" id="ARBA00004141"/>
    </source>
</evidence>
<evidence type="ECO:0000256" key="5">
    <source>
        <dbReference type="SAM" id="Phobius"/>
    </source>
</evidence>
<evidence type="ECO:0000256" key="2">
    <source>
        <dbReference type="ARBA" id="ARBA00022692"/>
    </source>
</evidence>
<dbReference type="HOGENOM" id="CLU_092720_3_0_9"/>
<evidence type="ECO:0000256" key="3">
    <source>
        <dbReference type="ARBA" id="ARBA00022989"/>
    </source>
</evidence>
<reference evidence="6 7" key="1">
    <citation type="journal article" date="2014" name="Genome Announc.">
        <title>Genome Sequences of Streptococcus thermophilus Strains MTH17CL396 and M17PTZA496 from Fontina, an Italian PDO Cheese.</title>
        <authorList>
            <person name="Treu L."/>
            <person name="Vendramin V."/>
            <person name="Bovo B."/>
            <person name="Campanaro S."/>
            <person name="Corich V."/>
            <person name="Giacomini A."/>
        </authorList>
    </citation>
    <scope>NUCLEOTIDE SEQUENCE [LARGE SCALE GENOMIC DNA]</scope>
    <source>
        <strain evidence="6 7">M17PTZA496</strain>
    </source>
</reference>
<evidence type="ECO:0000256" key="4">
    <source>
        <dbReference type="ARBA" id="ARBA00023136"/>
    </source>
</evidence>
<keyword evidence="3 5" id="KW-1133">Transmembrane helix</keyword>
<feature type="transmembrane region" description="Helical" evidence="5">
    <location>
        <begin position="79"/>
        <end position="107"/>
    </location>
</feature>
<dbReference type="GO" id="GO:0009403">
    <property type="term" value="P:toxin biosynthetic process"/>
    <property type="evidence" value="ECO:0007669"/>
    <property type="project" value="InterPro"/>
</dbReference>
<comment type="subcellular location">
    <subcellularLocation>
        <location evidence="1">Membrane</location>
        <topology evidence="1">Multi-pass membrane protein</topology>
    </subcellularLocation>
</comment>
<dbReference type="Pfam" id="PF02674">
    <property type="entry name" value="Colicin_V"/>
    <property type="match status" value="1"/>
</dbReference>
<dbReference type="GO" id="GO:0016020">
    <property type="term" value="C:membrane"/>
    <property type="evidence" value="ECO:0007669"/>
    <property type="project" value="UniProtKB-SubCell"/>
</dbReference>
<gene>
    <name evidence="6" type="ORF">X841_11840</name>
</gene>
<evidence type="ECO:0000313" key="6">
    <source>
        <dbReference type="EMBL" id="ETW87915.1"/>
    </source>
</evidence>
<dbReference type="EMBL" id="AZJT01000081">
    <property type="protein sequence ID" value="ETW87915.1"/>
    <property type="molecule type" value="Genomic_DNA"/>
</dbReference>
<accession>A0A0E2PZZ7</accession>
<protein>
    <submittedName>
        <fullName evidence="6">Colicin V production protein</fullName>
    </submittedName>
</protein>